<feature type="region of interest" description="Disordered" evidence="1">
    <location>
        <begin position="435"/>
        <end position="459"/>
    </location>
</feature>
<evidence type="ECO:0000313" key="4">
    <source>
        <dbReference type="Proteomes" id="UP001150925"/>
    </source>
</evidence>
<feature type="region of interest" description="Disordered" evidence="1">
    <location>
        <begin position="1"/>
        <end position="35"/>
    </location>
</feature>
<comment type="caution">
    <text evidence="3">The sequence shown here is derived from an EMBL/GenBank/DDBJ whole genome shotgun (WGS) entry which is preliminary data.</text>
</comment>
<accession>A0A9W8E4P4</accession>
<feature type="compositionally biased region" description="Polar residues" evidence="1">
    <location>
        <begin position="184"/>
        <end position="200"/>
    </location>
</feature>
<feature type="region of interest" description="Disordered" evidence="1">
    <location>
        <begin position="89"/>
        <end position="129"/>
    </location>
</feature>
<protein>
    <recommendedName>
        <fullName evidence="2">GLTSCR protein conserved domain-containing protein</fullName>
    </recommendedName>
</protein>
<feature type="compositionally biased region" description="Polar residues" evidence="1">
    <location>
        <begin position="91"/>
        <end position="103"/>
    </location>
</feature>
<evidence type="ECO:0000259" key="2">
    <source>
        <dbReference type="Pfam" id="PF15249"/>
    </source>
</evidence>
<dbReference type="AlphaFoldDB" id="A0A9W8E4P4"/>
<proteinExistence type="predicted"/>
<dbReference type="OrthoDB" id="2556847at2759"/>
<dbReference type="InterPro" id="IPR015671">
    <property type="entry name" value="GSCR1_dom"/>
</dbReference>
<feature type="region of interest" description="Disordered" evidence="1">
    <location>
        <begin position="150"/>
        <end position="292"/>
    </location>
</feature>
<evidence type="ECO:0000313" key="3">
    <source>
        <dbReference type="EMBL" id="KAJ1955695.1"/>
    </source>
</evidence>
<sequence length="503" mass="54400">MPMSRPHLSHSATRATDSSANGSSQSIPRATSSSSQPEEVVIKKLVIEGVTVVVVQRGNQTVYKLADNVSVSTLPSRTRQIVVEQLKKLHQSSLGSTGTDPSKSSPRLTTLSATTSANAAESPLANVTSNARSGGSLAAILASQMSQIKRPNSPLHRNGVFARGSPMSPSPLSVSTPDFPWKRQQMQQPFKSVSQHTPDISDSPCPQAPSQMPFPALTLSTSSPALCASSTSTPTPIRSRGHTRITPGSSLPGSGGHSPPRGPASRTSTQPKTKSGGVPRILDSKPTGDNYWKKPSQLGQIVSQFTLQRPPPPGDNAHLVPTTTTTKRPSKPNPHKLEPTEEDEQHHRALLKRIKLAYTQDISRLLTMDTERPFTSLDQAVETLLPFHVYQYPHTSENIPSSDLDNAITAQKFCGREQALLQEYRNLTLSGKRSVFPAIDPPPTASETERSKTAASSIPEDDYVRPSFKWVDPSPSAAEALCIQRLMLDSLREDLTEKPDKMS</sequence>
<feature type="compositionally biased region" description="Polar residues" evidence="1">
    <location>
        <begin position="10"/>
        <end position="35"/>
    </location>
</feature>
<name>A0A9W8E4P4_9FUNG</name>
<dbReference type="EMBL" id="JANBPY010002277">
    <property type="protein sequence ID" value="KAJ1955695.1"/>
    <property type="molecule type" value="Genomic_DNA"/>
</dbReference>
<reference evidence="3" key="1">
    <citation type="submission" date="2022-07" db="EMBL/GenBank/DDBJ databases">
        <title>Phylogenomic reconstructions and comparative analyses of Kickxellomycotina fungi.</title>
        <authorList>
            <person name="Reynolds N.K."/>
            <person name="Stajich J.E."/>
            <person name="Barry K."/>
            <person name="Grigoriev I.V."/>
            <person name="Crous P."/>
            <person name="Smith M.E."/>
        </authorList>
    </citation>
    <scope>NUCLEOTIDE SEQUENCE</scope>
    <source>
        <strain evidence="3">RSA 1196</strain>
    </source>
</reference>
<feature type="compositionally biased region" description="Basic and acidic residues" evidence="1">
    <location>
        <begin position="335"/>
        <end position="345"/>
    </location>
</feature>
<evidence type="ECO:0000256" key="1">
    <source>
        <dbReference type="SAM" id="MobiDB-lite"/>
    </source>
</evidence>
<gene>
    <name evidence="3" type="ORF">IWQ62_005473</name>
</gene>
<keyword evidence="4" id="KW-1185">Reference proteome</keyword>
<feature type="domain" description="GLTSCR protein conserved" evidence="2">
    <location>
        <begin position="363"/>
        <end position="431"/>
    </location>
</feature>
<dbReference type="Pfam" id="PF15249">
    <property type="entry name" value="GLTSCR1"/>
    <property type="match status" value="1"/>
</dbReference>
<dbReference type="Proteomes" id="UP001150925">
    <property type="component" value="Unassembled WGS sequence"/>
</dbReference>
<feature type="compositionally biased region" description="Low complexity" evidence="1">
    <location>
        <begin position="247"/>
        <end position="265"/>
    </location>
</feature>
<feature type="region of interest" description="Disordered" evidence="1">
    <location>
        <begin position="307"/>
        <end position="345"/>
    </location>
</feature>
<organism evidence="3 4">
    <name type="scientific">Dispira parvispora</name>
    <dbReference type="NCBI Taxonomy" id="1520584"/>
    <lineage>
        <taxon>Eukaryota</taxon>
        <taxon>Fungi</taxon>
        <taxon>Fungi incertae sedis</taxon>
        <taxon>Zoopagomycota</taxon>
        <taxon>Kickxellomycotina</taxon>
        <taxon>Dimargaritomycetes</taxon>
        <taxon>Dimargaritales</taxon>
        <taxon>Dimargaritaceae</taxon>
        <taxon>Dispira</taxon>
    </lineage>
</organism>
<feature type="compositionally biased region" description="Low complexity" evidence="1">
    <location>
        <begin position="104"/>
        <end position="120"/>
    </location>
</feature>